<protein>
    <submittedName>
        <fullName evidence="2">(northern house mosquito) hypothetical protein</fullName>
    </submittedName>
</protein>
<name>A0A8D8AFT0_CULPI</name>
<evidence type="ECO:0000256" key="1">
    <source>
        <dbReference type="SAM" id="Phobius"/>
    </source>
</evidence>
<keyword evidence="1" id="KW-0812">Transmembrane</keyword>
<keyword evidence="1" id="KW-0472">Membrane</keyword>
<dbReference type="EMBL" id="HBUE01023447">
    <property type="protein sequence ID" value="CAG6453576.1"/>
    <property type="molecule type" value="Transcribed_RNA"/>
</dbReference>
<keyword evidence="1" id="KW-1133">Transmembrane helix</keyword>
<organism evidence="2">
    <name type="scientific">Culex pipiens</name>
    <name type="common">House mosquito</name>
    <dbReference type="NCBI Taxonomy" id="7175"/>
    <lineage>
        <taxon>Eukaryota</taxon>
        <taxon>Metazoa</taxon>
        <taxon>Ecdysozoa</taxon>
        <taxon>Arthropoda</taxon>
        <taxon>Hexapoda</taxon>
        <taxon>Insecta</taxon>
        <taxon>Pterygota</taxon>
        <taxon>Neoptera</taxon>
        <taxon>Endopterygota</taxon>
        <taxon>Diptera</taxon>
        <taxon>Nematocera</taxon>
        <taxon>Culicoidea</taxon>
        <taxon>Culicidae</taxon>
        <taxon>Culicinae</taxon>
        <taxon>Culicini</taxon>
        <taxon>Culex</taxon>
        <taxon>Culex</taxon>
    </lineage>
</organism>
<feature type="transmembrane region" description="Helical" evidence="1">
    <location>
        <begin position="84"/>
        <end position="102"/>
    </location>
</feature>
<feature type="transmembrane region" description="Helical" evidence="1">
    <location>
        <begin position="36"/>
        <end position="53"/>
    </location>
</feature>
<accession>A0A8D8AFT0</accession>
<reference evidence="2" key="1">
    <citation type="submission" date="2021-05" db="EMBL/GenBank/DDBJ databases">
        <authorList>
            <person name="Alioto T."/>
            <person name="Alioto T."/>
            <person name="Gomez Garrido J."/>
        </authorList>
    </citation>
    <scope>NUCLEOTIDE SEQUENCE</scope>
</reference>
<proteinExistence type="predicted"/>
<evidence type="ECO:0000313" key="2">
    <source>
        <dbReference type="EMBL" id="CAG6453576.1"/>
    </source>
</evidence>
<sequence length="122" mass="14317">MRKHKLQRRFRFLFLKVLFLDVVLEADRFVAGCYKGIVVVVVILELLSVVISVELLDRCLVHLLLLDVVMPQSFEMFLVERFQVVHFLVVAPVVAEIFKIPGEIRRRRFLTFVTQFDPVFVV</sequence>
<dbReference type="AlphaFoldDB" id="A0A8D8AFT0"/>